<keyword evidence="1" id="KW-0812">Transmembrane</keyword>
<evidence type="ECO:0000313" key="3">
    <source>
        <dbReference type="Proteomes" id="UP000432715"/>
    </source>
</evidence>
<comment type="caution">
    <text evidence="2">The sequence shown here is derived from an EMBL/GenBank/DDBJ whole genome shotgun (WGS) entry which is preliminary data.</text>
</comment>
<dbReference type="CDD" id="cd16428">
    <property type="entry name" value="TcpC_C"/>
    <property type="match status" value="1"/>
</dbReference>
<gene>
    <name evidence="2" type="ORF">F8154_05800</name>
</gene>
<protein>
    <submittedName>
        <fullName evidence="2">Conjugal transfer protein</fullName>
    </submittedName>
</protein>
<evidence type="ECO:0000256" key="1">
    <source>
        <dbReference type="SAM" id="Phobius"/>
    </source>
</evidence>
<dbReference type="Gene3D" id="3.10.450.540">
    <property type="match status" value="2"/>
</dbReference>
<keyword evidence="1" id="KW-1133">Transmembrane helix</keyword>
<keyword evidence="3" id="KW-1185">Reference proteome</keyword>
<dbReference type="AlphaFoldDB" id="A0A6I0FA20"/>
<dbReference type="EMBL" id="WBZC01000016">
    <property type="protein sequence ID" value="KAB3535644.1"/>
    <property type="molecule type" value="Genomic_DNA"/>
</dbReference>
<name>A0A6I0FA20_9FIRM</name>
<proteinExistence type="predicted"/>
<feature type="transmembrane region" description="Helical" evidence="1">
    <location>
        <begin position="25"/>
        <end position="43"/>
    </location>
</feature>
<dbReference type="OrthoDB" id="1737838at2"/>
<evidence type="ECO:0000313" key="2">
    <source>
        <dbReference type="EMBL" id="KAB3535644.1"/>
    </source>
</evidence>
<organism evidence="2 3">
    <name type="scientific">Alkaliphilus pronyensis</name>
    <dbReference type="NCBI Taxonomy" id="1482732"/>
    <lineage>
        <taxon>Bacteria</taxon>
        <taxon>Bacillati</taxon>
        <taxon>Bacillota</taxon>
        <taxon>Clostridia</taxon>
        <taxon>Peptostreptococcales</taxon>
        <taxon>Natronincolaceae</taxon>
        <taxon>Alkaliphilus</taxon>
    </lineage>
</organism>
<reference evidence="2 3" key="1">
    <citation type="submission" date="2019-10" db="EMBL/GenBank/DDBJ databases">
        <title>Alkaliphilus serpentinus sp. nov. and Alkaliphilus pronyensis sp. nov., two novel anaerobic alkaliphilic species isolated from the serpentinized-hosted hydrothermal field of the Prony Bay (New Caledonia).</title>
        <authorList>
            <person name="Postec A."/>
        </authorList>
    </citation>
    <scope>NUCLEOTIDE SEQUENCE [LARGE SCALE GENOMIC DNA]</scope>
    <source>
        <strain evidence="2 3">LacV</strain>
    </source>
</reference>
<dbReference type="CDD" id="cd16386">
    <property type="entry name" value="TcpC_N"/>
    <property type="match status" value="1"/>
</dbReference>
<keyword evidence="1" id="KW-0472">Membrane</keyword>
<dbReference type="Pfam" id="PF12642">
    <property type="entry name" value="TpcC"/>
    <property type="match status" value="1"/>
</dbReference>
<accession>A0A6I0FA20</accession>
<sequence>MKGGEELKLQTIKGKNKPFKIKTTWLLKTARVILWTLIIFLVFRGIGTMFNSSEAGEAQRVVNTFVEERSYRDRVELEASAFAESFSLDYFTYERGDDYQERLKDYMPSQMSVQNPGHGSIKALSAISYGVEWYSENQLNVKVEVKVRYRITSNDEGDSITEIEDNIFIAVPIMEKEGRYIVEDNPVITSRPQKADAGISFYTDSGVDSAVNNEISQVLESFFNTYYSGSAGEISYYIYDNSKIQGLNNRFKLKRLDSVRAFEGESSNEYFVIVELSIEDAISGLNYKQGYHLNLIKENQRYYVKNFNIRTVNLNIQKEED</sequence>
<dbReference type="InterPro" id="IPR024735">
    <property type="entry name" value="TcpC"/>
</dbReference>
<dbReference type="Proteomes" id="UP000432715">
    <property type="component" value="Unassembled WGS sequence"/>
</dbReference>
<dbReference type="InterPro" id="IPR035628">
    <property type="entry name" value="TcpC_C"/>
</dbReference>